<comment type="caution">
    <text evidence="2">The sequence shown here is derived from an EMBL/GenBank/DDBJ whole genome shotgun (WGS) entry which is preliminary data.</text>
</comment>
<gene>
    <name evidence="2" type="ORF">LCGC14_1986320</name>
</gene>
<accession>A0A0F9F7Q0</accession>
<name>A0A0F9F7Q0_9ZZZZ</name>
<dbReference type="EMBL" id="LAZR01022315">
    <property type="protein sequence ID" value="KKL82283.1"/>
    <property type="molecule type" value="Genomic_DNA"/>
</dbReference>
<organism evidence="2">
    <name type="scientific">marine sediment metagenome</name>
    <dbReference type="NCBI Taxonomy" id="412755"/>
    <lineage>
        <taxon>unclassified sequences</taxon>
        <taxon>metagenomes</taxon>
        <taxon>ecological metagenomes</taxon>
    </lineage>
</organism>
<evidence type="ECO:0000256" key="1">
    <source>
        <dbReference type="SAM" id="MobiDB-lite"/>
    </source>
</evidence>
<proteinExistence type="predicted"/>
<feature type="region of interest" description="Disordered" evidence="1">
    <location>
        <begin position="88"/>
        <end position="136"/>
    </location>
</feature>
<feature type="compositionally biased region" description="Basic residues" evidence="1">
    <location>
        <begin position="126"/>
        <end position="136"/>
    </location>
</feature>
<evidence type="ECO:0000313" key="2">
    <source>
        <dbReference type="EMBL" id="KKL82283.1"/>
    </source>
</evidence>
<reference evidence="2" key="1">
    <citation type="journal article" date="2015" name="Nature">
        <title>Complex archaea that bridge the gap between prokaryotes and eukaryotes.</title>
        <authorList>
            <person name="Spang A."/>
            <person name="Saw J.H."/>
            <person name="Jorgensen S.L."/>
            <person name="Zaremba-Niedzwiedzka K."/>
            <person name="Martijn J."/>
            <person name="Lind A.E."/>
            <person name="van Eijk R."/>
            <person name="Schleper C."/>
            <person name="Guy L."/>
            <person name="Ettema T.J."/>
        </authorList>
    </citation>
    <scope>NUCLEOTIDE SEQUENCE</scope>
</reference>
<sequence length="136" mass="13856">MTMQPPNPLTAPLSALKQIGEQTNIAIQSMGTGMSRAASSTLDALVGGVPALPGIPGAAARPTAPGQLLPANLQQALGQVENLIIPPGLPRPSQVFTGVVPPTPPAPRPEERPPAPPAAEAGTTASRRRVAERRGM</sequence>
<dbReference type="AlphaFoldDB" id="A0A0F9F7Q0"/>
<protein>
    <submittedName>
        <fullName evidence="2">Uncharacterized protein</fullName>
    </submittedName>
</protein>